<proteinExistence type="predicted"/>
<evidence type="ECO:0000313" key="1">
    <source>
        <dbReference type="EMBL" id="EKY23316.1"/>
    </source>
</evidence>
<protein>
    <submittedName>
        <fullName evidence="1">Uncharacterized protein</fullName>
    </submittedName>
</protein>
<dbReference type="AlphaFoldDB" id="L1Q611"/>
<accession>L1Q611</accession>
<dbReference type="Proteomes" id="UP000010420">
    <property type="component" value="Unassembled WGS sequence"/>
</dbReference>
<organism evidence="1 2">
    <name type="scientific">Clostridium celatum DSM 1785</name>
    <dbReference type="NCBI Taxonomy" id="545697"/>
    <lineage>
        <taxon>Bacteria</taxon>
        <taxon>Bacillati</taxon>
        <taxon>Bacillota</taxon>
        <taxon>Clostridia</taxon>
        <taxon>Eubacteriales</taxon>
        <taxon>Clostridiaceae</taxon>
        <taxon>Clostridium</taxon>
    </lineage>
</organism>
<reference evidence="1 2" key="1">
    <citation type="submission" date="2012-05" db="EMBL/GenBank/DDBJ databases">
        <authorList>
            <person name="Weinstock G."/>
            <person name="Sodergren E."/>
            <person name="Lobos E.A."/>
            <person name="Fulton L."/>
            <person name="Fulton R."/>
            <person name="Courtney L."/>
            <person name="Fronick C."/>
            <person name="O'Laughlin M."/>
            <person name="Godfrey J."/>
            <person name="Wilson R.M."/>
            <person name="Miner T."/>
            <person name="Farmer C."/>
            <person name="Delehaunty K."/>
            <person name="Cordes M."/>
            <person name="Minx P."/>
            <person name="Tomlinson C."/>
            <person name="Chen J."/>
            <person name="Wollam A."/>
            <person name="Pepin K.H."/>
            <person name="Bhonagiri V."/>
            <person name="Zhang X."/>
            <person name="Suruliraj S."/>
            <person name="Warren W."/>
            <person name="Mitreva M."/>
            <person name="Mardis E.R."/>
            <person name="Wilson R.K."/>
        </authorList>
    </citation>
    <scope>NUCLEOTIDE SEQUENCE [LARGE SCALE GENOMIC DNA]</scope>
    <source>
        <strain evidence="1 2">DSM 1785</strain>
    </source>
</reference>
<dbReference type="PATRIC" id="fig|545697.3.peg.2934"/>
<comment type="caution">
    <text evidence="1">The sequence shown here is derived from an EMBL/GenBank/DDBJ whole genome shotgun (WGS) entry which is preliminary data.</text>
</comment>
<name>L1Q611_9CLOT</name>
<gene>
    <name evidence="1" type="ORF">HMPREF0216_02986</name>
</gene>
<evidence type="ECO:0000313" key="2">
    <source>
        <dbReference type="Proteomes" id="UP000010420"/>
    </source>
</evidence>
<keyword evidence="2" id="KW-1185">Reference proteome</keyword>
<dbReference type="EMBL" id="AMEZ01000109">
    <property type="protein sequence ID" value="EKY23316.1"/>
    <property type="molecule type" value="Genomic_DNA"/>
</dbReference>
<dbReference type="eggNOG" id="ENOG5030GND">
    <property type="taxonomic scope" value="Bacteria"/>
</dbReference>
<sequence>MFGGINMKIKVNSLSIKKDSNLSNEKKFIVWDLKFNVEAETLVKDKYDSDILKCIKGAINENNNVISYNELSEVVDSNCIIGNNFWSEENFLKACKFEYRDYLDFSTCKILYE</sequence>
<dbReference type="HOGENOM" id="CLU_2129115_0_0_9"/>